<gene>
    <name evidence="1" type="ORF">OMM_11787</name>
</gene>
<dbReference type="Proteomes" id="UP000189670">
    <property type="component" value="Unassembled WGS sequence"/>
</dbReference>
<dbReference type="AlphaFoldDB" id="A0A1V1NXI9"/>
<comment type="caution">
    <text evidence="1">The sequence shown here is derived from an EMBL/GenBank/DDBJ whole genome shotgun (WGS) entry which is preliminary data.</text>
</comment>
<organism evidence="1 2">
    <name type="scientific">Candidatus Magnetoglobus multicellularis str. Araruama</name>
    <dbReference type="NCBI Taxonomy" id="890399"/>
    <lineage>
        <taxon>Bacteria</taxon>
        <taxon>Pseudomonadati</taxon>
        <taxon>Thermodesulfobacteriota</taxon>
        <taxon>Desulfobacteria</taxon>
        <taxon>Desulfobacterales</taxon>
        <taxon>Desulfobacteraceae</taxon>
        <taxon>Candidatus Magnetoglobus</taxon>
    </lineage>
</organism>
<evidence type="ECO:0000313" key="2">
    <source>
        <dbReference type="Proteomes" id="UP000189670"/>
    </source>
</evidence>
<feature type="non-terminal residue" evidence="1">
    <location>
        <position position="136"/>
    </location>
</feature>
<protein>
    <submittedName>
        <fullName evidence="1">Uncharacterized protein</fullName>
    </submittedName>
</protein>
<evidence type="ECO:0000313" key="1">
    <source>
        <dbReference type="EMBL" id="ETR67264.1"/>
    </source>
</evidence>
<accession>A0A1V1NXI9</accession>
<reference evidence="2" key="1">
    <citation type="submission" date="2012-11" db="EMBL/GenBank/DDBJ databases">
        <authorList>
            <person name="Lucero-Rivera Y.E."/>
            <person name="Tovar-Ramirez D."/>
        </authorList>
    </citation>
    <scope>NUCLEOTIDE SEQUENCE [LARGE SCALE GENOMIC DNA]</scope>
    <source>
        <strain evidence="2">Araruama</strain>
    </source>
</reference>
<dbReference type="EMBL" id="ATBP01001473">
    <property type="protein sequence ID" value="ETR67264.1"/>
    <property type="molecule type" value="Genomic_DNA"/>
</dbReference>
<proteinExistence type="predicted"/>
<sequence>MLRIEPVDDPEKGTTQGLFSIMNDLPPDQMITLSYDTDDSISENAPPNSIVAHLTSNAGALALSDAQFTLKLMNDNNWKLETSPTYNLNFDMPTADYYVYTITVLGDTATKFFALKITDDKQKTLLNWVQFLNKTQ</sequence>
<name>A0A1V1NXI9_9BACT</name>